<dbReference type="HOGENOM" id="CLU_2405494_0_0_1"/>
<dbReference type="EMBL" id="KN819585">
    <property type="protein sequence ID" value="KIJ08629.1"/>
    <property type="molecule type" value="Genomic_DNA"/>
</dbReference>
<sequence>MKYHAARTALVSLSPLLDKEDWGLVLQPLKEEHIKAMKDLFEKETEGRKMLSWIWKTPSVTSNNGSKGNEDLHDSLHTKWCKARAHKLHWEEEVELLDKEQRHILVFLNWQAS</sequence>
<keyword evidence="2" id="KW-1185">Reference proteome</keyword>
<reference evidence="1 2" key="1">
    <citation type="submission" date="2014-06" db="EMBL/GenBank/DDBJ databases">
        <authorList>
            <consortium name="DOE Joint Genome Institute"/>
            <person name="Kuo A."/>
            <person name="Kohler A."/>
            <person name="Nagy L.G."/>
            <person name="Floudas D."/>
            <person name="Copeland A."/>
            <person name="Barry K.W."/>
            <person name="Cichocki N."/>
            <person name="Veneault-Fourrey C."/>
            <person name="LaButti K."/>
            <person name="Lindquist E.A."/>
            <person name="Lipzen A."/>
            <person name="Lundell T."/>
            <person name="Morin E."/>
            <person name="Murat C."/>
            <person name="Sun H."/>
            <person name="Tunlid A."/>
            <person name="Henrissat B."/>
            <person name="Grigoriev I.V."/>
            <person name="Hibbett D.S."/>
            <person name="Martin F."/>
            <person name="Nordberg H.P."/>
            <person name="Cantor M.N."/>
            <person name="Hua S.X."/>
        </authorList>
    </citation>
    <scope>NUCLEOTIDE SEQUENCE [LARGE SCALE GENOMIC DNA]</scope>
    <source>
        <strain evidence="1 2">ATCC 200175</strain>
    </source>
</reference>
<dbReference type="OrthoDB" id="3257338at2759"/>
<name>A0A0C9SP28_PAXIN</name>
<accession>A0A0C9SP28</accession>
<evidence type="ECO:0000313" key="1">
    <source>
        <dbReference type="EMBL" id="KIJ08629.1"/>
    </source>
</evidence>
<dbReference type="AlphaFoldDB" id="A0A0C9SP28"/>
<proteinExistence type="predicted"/>
<evidence type="ECO:0000313" key="2">
    <source>
        <dbReference type="Proteomes" id="UP000053647"/>
    </source>
</evidence>
<organism evidence="1 2">
    <name type="scientific">Paxillus involutus ATCC 200175</name>
    <dbReference type="NCBI Taxonomy" id="664439"/>
    <lineage>
        <taxon>Eukaryota</taxon>
        <taxon>Fungi</taxon>
        <taxon>Dikarya</taxon>
        <taxon>Basidiomycota</taxon>
        <taxon>Agaricomycotina</taxon>
        <taxon>Agaricomycetes</taxon>
        <taxon>Agaricomycetidae</taxon>
        <taxon>Boletales</taxon>
        <taxon>Paxilineae</taxon>
        <taxon>Paxillaceae</taxon>
        <taxon>Paxillus</taxon>
    </lineage>
</organism>
<gene>
    <name evidence="1" type="ORF">PAXINDRAFT_18247</name>
</gene>
<reference evidence="2" key="2">
    <citation type="submission" date="2015-01" db="EMBL/GenBank/DDBJ databases">
        <title>Evolutionary Origins and Diversification of the Mycorrhizal Mutualists.</title>
        <authorList>
            <consortium name="DOE Joint Genome Institute"/>
            <consortium name="Mycorrhizal Genomics Consortium"/>
            <person name="Kohler A."/>
            <person name="Kuo A."/>
            <person name="Nagy L.G."/>
            <person name="Floudas D."/>
            <person name="Copeland A."/>
            <person name="Barry K.W."/>
            <person name="Cichocki N."/>
            <person name="Veneault-Fourrey C."/>
            <person name="LaButti K."/>
            <person name="Lindquist E.A."/>
            <person name="Lipzen A."/>
            <person name="Lundell T."/>
            <person name="Morin E."/>
            <person name="Murat C."/>
            <person name="Riley R."/>
            <person name="Ohm R."/>
            <person name="Sun H."/>
            <person name="Tunlid A."/>
            <person name="Henrissat B."/>
            <person name="Grigoriev I.V."/>
            <person name="Hibbett D.S."/>
            <person name="Martin F."/>
        </authorList>
    </citation>
    <scope>NUCLEOTIDE SEQUENCE [LARGE SCALE GENOMIC DNA]</scope>
    <source>
        <strain evidence="2">ATCC 200175</strain>
    </source>
</reference>
<protein>
    <submittedName>
        <fullName evidence="1">Unplaced genomic scaffold PAXINscaffold_263, whole genome shotgun sequence</fullName>
    </submittedName>
</protein>
<dbReference type="Proteomes" id="UP000053647">
    <property type="component" value="Unassembled WGS sequence"/>
</dbReference>